<dbReference type="Pfam" id="PF01943">
    <property type="entry name" value="Polysacc_synt"/>
    <property type="match status" value="1"/>
</dbReference>
<reference evidence="8" key="1">
    <citation type="journal article" date="2019" name="Int. J. Syst. Evol. Microbiol.">
        <title>The Global Catalogue of Microorganisms (GCM) 10K type strain sequencing project: providing services to taxonomists for standard genome sequencing and annotation.</title>
        <authorList>
            <consortium name="The Broad Institute Genomics Platform"/>
            <consortium name="The Broad Institute Genome Sequencing Center for Infectious Disease"/>
            <person name="Wu L."/>
            <person name="Ma J."/>
        </authorList>
    </citation>
    <scope>NUCLEOTIDE SEQUENCE [LARGE SCALE GENOMIC DNA]</scope>
    <source>
        <strain evidence="8">JCM 32105</strain>
    </source>
</reference>
<feature type="transmembrane region" description="Helical" evidence="6">
    <location>
        <begin position="197"/>
        <end position="214"/>
    </location>
</feature>
<feature type="transmembrane region" description="Helical" evidence="6">
    <location>
        <begin position="235"/>
        <end position="252"/>
    </location>
</feature>
<accession>A0ABP8NHE8</accession>
<proteinExistence type="predicted"/>
<dbReference type="InterPro" id="IPR002797">
    <property type="entry name" value="Polysacc_synth"/>
</dbReference>
<feature type="transmembrane region" description="Helical" evidence="6">
    <location>
        <begin position="355"/>
        <end position="373"/>
    </location>
</feature>
<dbReference type="InterPro" id="IPR050833">
    <property type="entry name" value="Poly_Biosynth_Transport"/>
</dbReference>
<organism evidence="7 8">
    <name type="scientific">Nemorincola caseinilytica</name>
    <dbReference type="NCBI Taxonomy" id="2054315"/>
    <lineage>
        <taxon>Bacteria</taxon>
        <taxon>Pseudomonadati</taxon>
        <taxon>Bacteroidota</taxon>
        <taxon>Chitinophagia</taxon>
        <taxon>Chitinophagales</taxon>
        <taxon>Chitinophagaceae</taxon>
        <taxon>Nemorincola</taxon>
    </lineage>
</organism>
<feature type="transmembrane region" description="Helical" evidence="6">
    <location>
        <begin position="42"/>
        <end position="62"/>
    </location>
</feature>
<keyword evidence="2" id="KW-1003">Cell membrane</keyword>
<keyword evidence="8" id="KW-1185">Reference proteome</keyword>
<comment type="subcellular location">
    <subcellularLocation>
        <location evidence="1">Cell membrane</location>
        <topology evidence="1">Multi-pass membrane protein</topology>
    </subcellularLocation>
</comment>
<keyword evidence="3 6" id="KW-0812">Transmembrane</keyword>
<feature type="transmembrane region" description="Helical" evidence="6">
    <location>
        <begin position="440"/>
        <end position="459"/>
    </location>
</feature>
<evidence type="ECO:0000256" key="4">
    <source>
        <dbReference type="ARBA" id="ARBA00022989"/>
    </source>
</evidence>
<dbReference type="RefSeq" id="WP_345083130.1">
    <property type="nucleotide sequence ID" value="NZ_BAABFA010000015.1"/>
</dbReference>
<gene>
    <name evidence="7" type="ORF">GCM10023093_22210</name>
</gene>
<evidence type="ECO:0000313" key="8">
    <source>
        <dbReference type="Proteomes" id="UP001500067"/>
    </source>
</evidence>
<feature type="transmembrane region" description="Helical" evidence="6">
    <location>
        <begin position="12"/>
        <end position="36"/>
    </location>
</feature>
<evidence type="ECO:0000313" key="7">
    <source>
        <dbReference type="EMBL" id="GAA4467060.1"/>
    </source>
</evidence>
<feature type="transmembrane region" description="Helical" evidence="6">
    <location>
        <begin position="380"/>
        <end position="399"/>
    </location>
</feature>
<dbReference type="Proteomes" id="UP001500067">
    <property type="component" value="Unassembled WGS sequence"/>
</dbReference>
<feature type="transmembrane region" description="Helical" evidence="6">
    <location>
        <begin position="465"/>
        <end position="484"/>
    </location>
</feature>
<comment type="caution">
    <text evidence="7">The sequence shown here is derived from an EMBL/GenBank/DDBJ whole genome shotgun (WGS) entry which is preliminary data.</text>
</comment>
<dbReference type="PANTHER" id="PTHR30250">
    <property type="entry name" value="PST FAMILY PREDICTED COLANIC ACID TRANSPORTER"/>
    <property type="match status" value="1"/>
</dbReference>
<protein>
    <submittedName>
        <fullName evidence="7">Polysaccharide biosynthesis C-terminal domain-containing protein</fullName>
    </submittedName>
</protein>
<name>A0ABP8NHE8_9BACT</name>
<evidence type="ECO:0000256" key="3">
    <source>
        <dbReference type="ARBA" id="ARBA00022692"/>
    </source>
</evidence>
<keyword evidence="5 6" id="KW-0472">Membrane</keyword>
<feature type="transmembrane region" description="Helical" evidence="6">
    <location>
        <begin position="272"/>
        <end position="292"/>
    </location>
</feature>
<feature type="transmembrane region" description="Helical" evidence="6">
    <location>
        <begin position="405"/>
        <end position="428"/>
    </location>
</feature>
<evidence type="ECO:0000256" key="6">
    <source>
        <dbReference type="SAM" id="Phobius"/>
    </source>
</evidence>
<keyword evidence="4 6" id="KW-1133">Transmembrane helix</keyword>
<dbReference type="PANTHER" id="PTHR30250:SF11">
    <property type="entry name" value="O-ANTIGEN TRANSPORTER-RELATED"/>
    <property type="match status" value="1"/>
</dbReference>
<feature type="transmembrane region" description="Helical" evidence="6">
    <location>
        <begin position="121"/>
        <end position="140"/>
    </location>
</feature>
<evidence type="ECO:0000256" key="1">
    <source>
        <dbReference type="ARBA" id="ARBA00004651"/>
    </source>
</evidence>
<feature type="transmembrane region" description="Helical" evidence="6">
    <location>
        <begin position="313"/>
        <end position="335"/>
    </location>
</feature>
<feature type="transmembrane region" description="Helical" evidence="6">
    <location>
        <begin position="152"/>
        <end position="171"/>
    </location>
</feature>
<dbReference type="EMBL" id="BAABFA010000015">
    <property type="protein sequence ID" value="GAA4467060.1"/>
    <property type="molecule type" value="Genomic_DNA"/>
</dbReference>
<evidence type="ECO:0000256" key="2">
    <source>
        <dbReference type="ARBA" id="ARBA00022475"/>
    </source>
</evidence>
<feature type="transmembrane region" description="Helical" evidence="6">
    <location>
        <begin position="83"/>
        <end position="105"/>
    </location>
</feature>
<evidence type="ECO:0000256" key="5">
    <source>
        <dbReference type="ARBA" id="ARBA00023136"/>
    </source>
</evidence>
<sequence length="502" mass="56742">MASLKQLAGQTIWYGVSNIAAKLLNQLLTPIITYILNNPSGMVAYGDLTMLYSFIALVNVLYTYGLETAYFRFASKGTDKTGLFNTTFSSLLMSTLAFSALLIWLREPIADYIELGGHSEYVTLCVLIIAIDTLAAIPFARLRQEGRPRKYAIVRVAGIIVNIVLTVYLMAYCPNQVAAHPETEFAKWYTGNSPVGFLLWANLGQAFITFLLLFKEWSGYRMRFDTALWKQIFKYSWPMVIVGMGGMVNETVDRIMLGKLYIGTPEQQKIAVGIYSANYKIAIFISLFIQAFKMSAEPFFFSRSADRNAATTYARVMKWFVITLCCAFLFTALYIDLWKYFIGSQYREGLGVVPILLAANVALGIYYNLAVWYKITDRMYMGMIITIVGAVLTLTLNYIFIPIYGMYACAWTTLAAYTIMMVVCYVMGQHYFPVNYQVGRLGRYIGLMLLFFGIQWGVMHFTAVLPLRLASATVLMLAFVGIVLRTEKDELAAMPVIGRWLR</sequence>